<sequence>METPLQLAWIHVEPSEPLAERVREAVRRLERFHGRITGCTVALEAPSRHHRNTGAQYRVRIEVRFPGGRAVVGRAPPRSRDRADLYTAVNAAFRDVRRQLEDRQRRMDGRVKAHESPPRGVVARIFHGEGFGFLRTPDDREIYFDARSVLRGGFGRLEIGSPVRFVEEPGEEGPQASTVALLRRRAPGPAAPTQP</sequence>
<reference evidence="1" key="1">
    <citation type="submission" date="2009-01" db="EMBL/GenBank/DDBJ databases">
        <title>Complete sequence of Anaeromyxobacter dehalogenans 2CP-1.</title>
        <authorList>
            <consortium name="US DOE Joint Genome Institute"/>
            <person name="Lucas S."/>
            <person name="Copeland A."/>
            <person name="Lapidus A."/>
            <person name="Glavina del Rio T."/>
            <person name="Dalin E."/>
            <person name="Tice H."/>
            <person name="Bruce D."/>
            <person name="Goodwin L."/>
            <person name="Pitluck S."/>
            <person name="Saunders E."/>
            <person name="Brettin T."/>
            <person name="Detter J.C."/>
            <person name="Han C."/>
            <person name="Larimer F."/>
            <person name="Land M."/>
            <person name="Hauser L."/>
            <person name="Kyrpides N."/>
            <person name="Ovchinnikova G."/>
            <person name="Beliaev A.S."/>
            <person name="Richardson P."/>
        </authorList>
    </citation>
    <scope>NUCLEOTIDE SEQUENCE</scope>
    <source>
        <strain evidence="1">2CP-1</strain>
    </source>
</reference>
<proteinExistence type="predicted"/>
<evidence type="ECO:0000313" key="2">
    <source>
        <dbReference type="Proteomes" id="UP000007089"/>
    </source>
</evidence>
<dbReference type="EMBL" id="CP001359">
    <property type="protein sequence ID" value="ACL65830.1"/>
    <property type="molecule type" value="Genomic_DNA"/>
</dbReference>
<dbReference type="InterPro" id="IPR003489">
    <property type="entry name" value="RHF/RaiA"/>
</dbReference>
<organism evidence="1 2">
    <name type="scientific">Anaeromyxobacter dehalogenans (strain ATCC BAA-258 / DSM 21875 / 2CP-1)</name>
    <dbReference type="NCBI Taxonomy" id="455488"/>
    <lineage>
        <taxon>Bacteria</taxon>
        <taxon>Pseudomonadati</taxon>
        <taxon>Myxococcota</taxon>
        <taxon>Myxococcia</taxon>
        <taxon>Myxococcales</taxon>
        <taxon>Cystobacterineae</taxon>
        <taxon>Anaeromyxobacteraceae</taxon>
        <taxon>Anaeromyxobacter</taxon>
    </lineage>
</organism>
<name>B8JC90_ANAD2</name>
<dbReference type="InterPro" id="IPR012340">
    <property type="entry name" value="NA-bd_OB-fold"/>
</dbReference>
<dbReference type="SUPFAM" id="SSF50249">
    <property type="entry name" value="Nucleic acid-binding proteins"/>
    <property type="match status" value="1"/>
</dbReference>
<dbReference type="Pfam" id="PF02482">
    <property type="entry name" value="Ribosomal_S30AE"/>
    <property type="match status" value="1"/>
</dbReference>
<dbReference type="AlphaFoldDB" id="B8JC90"/>
<dbReference type="CDD" id="cd00552">
    <property type="entry name" value="RaiA"/>
    <property type="match status" value="1"/>
</dbReference>
<protein>
    <submittedName>
        <fullName evidence="1">Cold-shock protein DNA-binding</fullName>
    </submittedName>
</protein>
<dbReference type="SUPFAM" id="SSF69754">
    <property type="entry name" value="Ribosome binding protein Y (YfiA homologue)"/>
    <property type="match status" value="1"/>
</dbReference>
<dbReference type="RefSeq" id="WP_012633626.1">
    <property type="nucleotide sequence ID" value="NC_011891.1"/>
</dbReference>
<dbReference type="Gene3D" id="3.30.160.100">
    <property type="entry name" value="Ribosome hibernation promotion factor-like"/>
    <property type="match status" value="1"/>
</dbReference>
<gene>
    <name evidence="1" type="ordered locus">A2cp1_2492</name>
</gene>
<dbReference type="Gene3D" id="2.40.50.140">
    <property type="entry name" value="Nucleic acid-binding proteins"/>
    <property type="match status" value="1"/>
</dbReference>
<accession>B8JC90</accession>
<dbReference type="InterPro" id="IPR036567">
    <property type="entry name" value="RHF-like"/>
</dbReference>
<dbReference type="HOGENOM" id="CLU_127074_0_0_7"/>
<dbReference type="KEGG" id="acp:A2cp1_2492"/>
<keyword evidence="2" id="KW-1185">Reference proteome</keyword>
<evidence type="ECO:0000313" key="1">
    <source>
        <dbReference type="EMBL" id="ACL65830.1"/>
    </source>
</evidence>
<keyword evidence="1" id="KW-0238">DNA-binding</keyword>
<dbReference type="GO" id="GO:0003677">
    <property type="term" value="F:DNA binding"/>
    <property type="evidence" value="ECO:0007669"/>
    <property type="project" value="UniProtKB-KW"/>
</dbReference>
<dbReference type="Proteomes" id="UP000007089">
    <property type="component" value="Chromosome"/>
</dbReference>